<name>A0ABW3GMR7_9FLAO</name>
<reference evidence="3" key="1">
    <citation type="journal article" date="2019" name="Int. J. Syst. Evol. Microbiol.">
        <title>The Global Catalogue of Microorganisms (GCM) 10K type strain sequencing project: providing services to taxonomists for standard genome sequencing and annotation.</title>
        <authorList>
            <consortium name="The Broad Institute Genomics Platform"/>
            <consortium name="The Broad Institute Genome Sequencing Center for Infectious Disease"/>
            <person name="Wu L."/>
            <person name="Ma J."/>
        </authorList>
    </citation>
    <scope>NUCLEOTIDE SEQUENCE [LARGE SCALE GENOMIC DNA]</scope>
    <source>
        <strain evidence="3">CCUG 56752</strain>
    </source>
</reference>
<evidence type="ECO:0000313" key="2">
    <source>
        <dbReference type="EMBL" id="MFD0930983.1"/>
    </source>
</evidence>
<dbReference type="SUPFAM" id="SSF56219">
    <property type="entry name" value="DNase I-like"/>
    <property type="match status" value="1"/>
</dbReference>
<dbReference type="InterPro" id="IPR051916">
    <property type="entry name" value="GPI-anchor_lipid_remodeler"/>
</dbReference>
<dbReference type="Proteomes" id="UP001597049">
    <property type="component" value="Unassembled WGS sequence"/>
</dbReference>
<protein>
    <submittedName>
        <fullName evidence="2">Endonuclease/exonuclease/phosphatase family protein</fullName>
    </submittedName>
</protein>
<dbReference type="RefSeq" id="WP_379656325.1">
    <property type="nucleotide sequence ID" value="NZ_JBHTIV010000002.1"/>
</dbReference>
<dbReference type="PANTHER" id="PTHR14859:SF1">
    <property type="entry name" value="PGAP2-INTERACTING PROTEIN"/>
    <property type="match status" value="1"/>
</dbReference>
<keyword evidence="2" id="KW-0540">Nuclease</keyword>
<dbReference type="EMBL" id="JBHTIV010000002">
    <property type="protein sequence ID" value="MFD0930983.1"/>
    <property type="molecule type" value="Genomic_DNA"/>
</dbReference>
<feature type="domain" description="Endonuclease/exonuclease/phosphatase" evidence="1">
    <location>
        <begin position="53"/>
        <end position="318"/>
    </location>
</feature>
<dbReference type="GO" id="GO:0004519">
    <property type="term" value="F:endonuclease activity"/>
    <property type="evidence" value="ECO:0007669"/>
    <property type="project" value="UniProtKB-KW"/>
</dbReference>
<comment type="caution">
    <text evidence="2">The sequence shown here is derived from an EMBL/GenBank/DDBJ whole genome shotgun (WGS) entry which is preliminary data.</text>
</comment>
<evidence type="ECO:0000259" key="1">
    <source>
        <dbReference type="Pfam" id="PF03372"/>
    </source>
</evidence>
<dbReference type="PANTHER" id="PTHR14859">
    <property type="entry name" value="CALCOFLUOR WHITE HYPERSENSITIVE PROTEIN PRECURSOR"/>
    <property type="match status" value="1"/>
</dbReference>
<dbReference type="InterPro" id="IPR005135">
    <property type="entry name" value="Endo/exonuclease/phosphatase"/>
</dbReference>
<proteinExistence type="predicted"/>
<keyword evidence="2" id="KW-0255">Endonuclease</keyword>
<dbReference type="InterPro" id="IPR036691">
    <property type="entry name" value="Endo/exonu/phosph_ase_sf"/>
</dbReference>
<keyword evidence="2" id="KW-0378">Hydrolase</keyword>
<sequence>MKKIGLSLIVILVGFLGFYVWATSGELSSTKDRYVIYNNTDSVEIEKDTLSIMTFNIGYLSGMTNNKAVERSEKLFNDNAKSLLDLLGNESVDILAMQEIDFASSRSFDIDQLELIQREGEFSFGAKAINWDKHYVPFPYWPLPLQYGKIQSGQAIASKFKILTNAIDILEKPIDQPFYYNDFYLDRLIQTSKILVNGRELTVMNIHLEAFSEETRAIHLKVVFEKFKKLASQGPTILLGDFNESLQPLETSLMHPFYKDPNFGHAISIDELSNFGDEHFTFSAEMPKVKIDYIFYSSEFIELLEAKNIRKTKLLSDHLAVMMRFQFKEVNENLSVR</sequence>
<dbReference type="Gene3D" id="3.60.10.10">
    <property type="entry name" value="Endonuclease/exonuclease/phosphatase"/>
    <property type="match status" value="1"/>
</dbReference>
<dbReference type="Pfam" id="PF03372">
    <property type="entry name" value="Exo_endo_phos"/>
    <property type="match status" value="1"/>
</dbReference>
<accession>A0ABW3GMR7</accession>
<gene>
    <name evidence="2" type="ORF">ACFQ0R_00070</name>
</gene>
<evidence type="ECO:0000313" key="3">
    <source>
        <dbReference type="Proteomes" id="UP001597049"/>
    </source>
</evidence>
<keyword evidence="3" id="KW-1185">Reference proteome</keyword>
<organism evidence="2 3">
    <name type="scientific">Psychroflexus salinarum</name>
    <dbReference type="NCBI Taxonomy" id="546024"/>
    <lineage>
        <taxon>Bacteria</taxon>
        <taxon>Pseudomonadati</taxon>
        <taxon>Bacteroidota</taxon>
        <taxon>Flavobacteriia</taxon>
        <taxon>Flavobacteriales</taxon>
        <taxon>Flavobacteriaceae</taxon>
        <taxon>Psychroflexus</taxon>
    </lineage>
</organism>